<keyword evidence="1" id="KW-1185">Reference proteome</keyword>
<sequence>MVKRKKPEDAVLLPNNGTRDKVCASSAGYMRSTAQSLHERTGASVATVVVSENEVQYQYSSAPMHQVLAQHGYQPIEPMANFRAVSDPNVQDLNPEQLALLVQRTDAARAAIEAERNRRLGNN</sequence>
<dbReference type="RefSeq" id="XP_018450537.1">
    <property type="nucleotide sequence ID" value="XM_018595035.2"/>
</dbReference>
<name>A0A6J0KRH9_RAPSA</name>
<accession>A0A6J0KRH9</accession>
<dbReference type="AlphaFoldDB" id="A0A6J0KRH9"/>
<proteinExistence type="predicted"/>
<dbReference type="GeneID" id="108822021"/>
<protein>
    <submittedName>
        <fullName evidence="2">Uncharacterized protein LOC108822021</fullName>
    </submittedName>
</protein>
<reference evidence="2" key="2">
    <citation type="submission" date="2025-08" db="UniProtKB">
        <authorList>
            <consortium name="RefSeq"/>
        </authorList>
    </citation>
    <scope>IDENTIFICATION</scope>
    <source>
        <tissue evidence="2">Leaf</tissue>
    </source>
</reference>
<organism evidence="1 2">
    <name type="scientific">Raphanus sativus</name>
    <name type="common">Radish</name>
    <name type="synonym">Raphanus raphanistrum var. sativus</name>
    <dbReference type="NCBI Taxonomy" id="3726"/>
    <lineage>
        <taxon>Eukaryota</taxon>
        <taxon>Viridiplantae</taxon>
        <taxon>Streptophyta</taxon>
        <taxon>Embryophyta</taxon>
        <taxon>Tracheophyta</taxon>
        <taxon>Spermatophyta</taxon>
        <taxon>Magnoliopsida</taxon>
        <taxon>eudicotyledons</taxon>
        <taxon>Gunneridae</taxon>
        <taxon>Pentapetalae</taxon>
        <taxon>rosids</taxon>
        <taxon>malvids</taxon>
        <taxon>Brassicales</taxon>
        <taxon>Brassicaceae</taxon>
        <taxon>Brassiceae</taxon>
        <taxon>Raphanus</taxon>
    </lineage>
</organism>
<dbReference type="KEGG" id="rsz:108822021"/>
<evidence type="ECO:0000313" key="1">
    <source>
        <dbReference type="Proteomes" id="UP000504610"/>
    </source>
</evidence>
<reference evidence="1" key="1">
    <citation type="journal article" date="2019" name="Database">
        <title>The radish genome database (RadishGD): an integrated information resource for radish genomics.</title>
        <authorList>
            <person name="Yu H.J."/>
            <person name="Baek S."/>
            <person name="Lee Y.J."/>
            <person name="Cho A."/>
            <person name="Mun J.H."/>
        </authorList>
    </citation>
    <scope>NUCLEOTIDE SEQUENCE [LARGE SCALE GENOMIC DNA]</scope>
    <source>
        <strain evidence="1">cv. WK10039</strain>
    </source>
</reference>
<evidence type="ECO:0000313" key="2">
    <source>
        <dbReference type="RefSeq" id="XP_018450537.1"/>
    </source>
</evidence>
<gene>
    <name evidence="2" type="primary">LOC108822021</name>
</gene>
<dbReference type="Proteomes" id="UP000504610">
    <property type="component" value="Chromosome 8"/>
</dbReference>